<dbReference type="SUPFAM" id="SSF50978">
    <property type="entry name" value="WD40 repeat-like"/>
    <property type="match status" value="1"/>
</dbReference>
<dbReference type="GO" id="GO:0045504">
    <property type="term" value="F:dynein heavy chain binding"/>
    <property type="evidence" value="ECO:0007669"/>
    <property type="project" value="TreeGrafter"/>
</dbReference>
<keyword evidence="3" id="KW-0853">WD repeat</keyword>
<dbReference type="Proteomes" id="UP000663879">
    <property type="component" value="Unassembled WGS sequence"/>
</dbReference>
<evidence type="ECO:0000256" key="3">
    <source>
        <dbReference type="ARBA" id="ARBA00022574"/>
    </source>
</evidence>
<dbReference type="PANTHER" id="PTHR12442:SF5">
    <property type="entry name" value="DYNEIN AXONEMAL INTERMEDIATE CHAIN 3"/>
    <property type="match status" value="1"/>
</dbReference>
<organism evidence="6 7">
    <name type="scientific">Brachionus calyciflorus</name>
    <dbReference type="NCBI Taxonomy" id="104777"/>
    <lineage>
        <taxon>Eukaryota</taxon>
        <taxon>Metazoa</taxon>
        <taxon>Spiralia</taxon>
        <taxon>Gnathifera</taxon>
        <taxon>Rotifera</taxon>
        <taxon>Eurotatoria</taxon>
        <taxon>Monogononta</taxon>
        <taxon>Pseudotrocha</taxon>
        <taxon>Ploima</taxon>
        <taxon>Brachionidae</taxon>
        <taxon>Brachionus</taxon>
    </lineage>
</organism>
<dbReference type="OrthoDB" id="6619788at2759"/>
<dbReference type="AlphaFoldDB" id="A0A813MAD9"/>
<evidence type="ECO:0000313" key="6">
    <source>
        <dbReference type="EMBL" id="CAF0718048.1"/>
    </source>
</evidence>
<feature type="region of interest" description="Disordered" evidence="5">
    <location>
        <begin position="155"/>
        <end position="182"/>
    </location>
</feature>
<dbReference type="InterPro" id="IPR050687">
    <property type="entry name" value="Dynein_IC"/>
</dbReference>
<dbReference type="GO" id="GO:0045503">
    <property type="term" value="F:dynein light chain binding"/>
    <property type="evidence" value="ECO:0007669"/>
    <property type="project" value="TreeGrafter"/>
</dbReference>
<gene>
    <name evidence="6" type="ORF">OXX778_LOCUS1895</name>
</gene>
<dbReference type="EMBL" id="CAJNOC010000134">
    <property type="protein sequence ID" value="CAF0718048.1"/>
    <property type="molecule type" value="Genomic_DNA"/>
</dbReference>
<dbReference type="GO" id="GO:0036156">
    <property type="term" value="C:inner dynein arm"/>
    <property type="evidence" value="ECO:0007669"/>
    <property type="project" value="TreeGrafter"/>
</dbReference>
<dbReference type="InterPro" id="IPR001680">
    <property type="entry name" value="WD40_rpt"/>
</dbReference>
<reference evidence="6" key="1">
    <citation type="submission" date="2021-02" db="EMBL/GenBank/DDBJ databases">
        <authorList>
            <person name="Nowell W R."/>
        </authorList>
    </citation>
    <scope>NUCLEOTIDE SEQUENCE</scope>
    <source>
        <strain evidence="6">Ploen Becks lab</strain>
    </source>
</reference>
<comment type="caution">
    <text evidence="6">The sequence shown here is derived from an EMBL/GenBank/DDBJ whole genome shotgun (WGS) entry which is preliminary data.</text>
</comment>
<dbReference type="GO" id="GO:0036159">
    <property type="term" value="P:inner dynein arm assembly"/>
    <property type="evidence" value="ECO:0007669"/>
    <property type="project" value="TreeGrafter"/>
</dbReference>
<keyword evidence="7" id="KW-1185">Reference proteome</keyword>
<evidence type="ECO:0000313" key="7">
    <source>
        <dbReference type="Proteomes" id="UP000663879"/>
    </source>
</evidence>
<feature type="compositionally biased region" description="Polar residues" evidence="5">
    <location>
        <begin position="7"/>
        <end position="24"/>
    </location>
</feature>
<feature type="region of interest" description="Disordered" evidence="5">
    <location>
        <begin position="1"/>
        <end position="50"/>
    </location>
</feature>
<evidence type="ECO:0000256" key="4">
    <source>
        <dbReference type="ARBA" id="ARBA00022737"/>
    </source>
</evidence>
<evidence type="ECO:0000256" key="5">
    <source>
        <dbReference type="SAM" id="MobiDB-lite"/>
    </source>
</evidence>
<name>A0A813MAD9_9BILA</name>
<keyword evidence="4" id="KW-0677">Repeat</keyword>
<evidence type="ECO:0008006" key="8">
    <source>
        <dbReference type="Google" id="ProtNLM"/>
    </source>
</evidence>
<accession>A0A813MAD9</accession>
<comment type="subcellular location">
    <subcellularLocation>
        <location evidence="1">Cytoplasm</location>
    </subcellularLocation>
</comment>
<protein>
    <recommendedName>
        <fullName evidence="8">WDR63</fullName>
    </recommendedName>
</protein>
<dbReference type="InterPro" id="IPR036322">
    <property type="entry name" value="WD40_repeat_dom_sf"/>
</dbReference>
<feature type="region of interest" description="Disordered" evidence="5">
    <location>
        <begin position="608"/>
        <end position="629"/>
    </location>
</feature>
<dbReference type="GO" id="GO:0060294">
    <property type="term" value="P:cilium movement involved in cell motility"/>
    <property type="evidence" value="ECO:0007669"/>
    <property type="project" value="TreeGrafter"/>
</dbReference>
<evidence type="ECO:0000256" key="1">
    <source>
        <dbReference type="ARBA" id="ARBA00004496"/>
    </source>
</evidence>
<sequence length="899" mass="102545">MSKPASRASQKPATSSTSRLSNGSAKPRDTSAQKPNKHNSNKKSNNPFDEYTIDCPPGLYRLFLSSGTQSNLNIRSDEDITQEDNFRSIPKQAILDDIYNKQALSDFSPLRKQIEEYPEDEITLVYDYEFQHDKNFYICLNIGLKELIHNPPIVLPPEPQKEPPKYQPPESKPWVSQGSEKEIDEHSFKDKRPLLKFNVKIAKESLKRNAHFIDIESDDKKNLNISIQPFEDSSFQTKMIETEIAIQAAPMLLDSSAQTIWRYPKNAATQSEPRFLDKKECEKILGQEDIKSFINQSIPELESALQQNILFNAFENDWELLGDEMSSIGGPGDMHLKEYQSFSDIHNSKNKVVTCVQWHPELKGIVAMSLAENFNFYDRMDNISKSVITPSMILIWSFFDPIQPKLFLEAPDDVFSFAFSHSDPNIIAGGCINGQVVLWDISPWEERIKNPRGDHRDKDLFIPGFEDETYFQTPRIRYCALSSLEHGHSSPITDIFWLPDHFEIDRMGFPTESKDHKNCQLMTAATDNQILFWDTRSKSANTKKKDSDLPMNVPDTFKHLGNWRPLLKVSLPCSDPGGDFAPTKFSIAEKQGDKSTIELEDKLEIEKKEDPNKGQFVAGHGKPTSGKGSRLLQHLNTRISVGTEDGQYVYVDWLPQKDADTSKLTTSKAEWYQSILDGPIVAMKRSPFFKDIILIAGGTGFNIWREKVFSGALLQTKSFSKRICDAEWSPTRPGVFFIAKSDGTVDIWDLLDRTHVPILTQSISINKLTYLSCKIVASNQQLIALGDSMGTLHIMEVPWSLRRVVSGEYQAVKAYFARETERRDYVKQRWDFREEEKREIERQNALKAGLGPPHIPTEDEITFRLKGEYNEYLQFEAAILRELGLRDDDDDQPAAIAVN</sequence>
<dbReference type="PANTHER" id="PTHR12442">
    <property type="entry name" value="DYNEIN INTERMEDIATE CHAIN"/>
    <property type="match status" value="1"/>
</dbReference>
<dbReference type="Pfam" id="PF00400">
    <property type="entry name" value="WD40"/>
    <property type="match status" value="1"/>
</dbReference>
<dbReference type="SMART" id="SM00320">
    <property type="entry name" value="WD40"/>
    <property type="match status" value="4"/>
</dbReference>
<keyword evidence="2" id="KW-0963">Cytoplasm</keyword>
<dbReference type="InterPro" id="IPR015943">
    <property type="entry name" value="WD40/YVTN_repeat-like_dom_sf"/>
</dbReference>
<proteinExistence type="predicted"/>
<evidence type="ECO:0000256" key="2">
    <source>
        <dbReference type="ARBA" id="ARBA00022490"/>
    </source>
</evidence>
<dbReference type="Gene3D" id="2.130.10.10">
    <property type="entry name" value="YVTN repeat-like/Quinoprotein amine dehydrogenase"/>
    <property type="match status" value="2"/>
</dbReference>